<feature type="transmembrane region" description="Helical" evidence="2">
    <location>
        <begin position="163"/>
        <end position="182"/>
    </location>
</feature>
<gene>
    <name evidence="3" type="ORF">M6B22_12740</name>
</gene>
<accession>A0ABY7JVS6</accession>
<feature type="region of interest" description="Disordered" evidence="1">
    <location>
        <begin position="247"/>
        <end position="299"/>
    </location>
</feature>
<dbReference type="RefSeq" id="WP_269441922.1">
    <property type="nucleotide sequence ID" value="NZ_CP097463.1"/>
</dbReference>
<keyword evidence="2" id="KW-0472">Membrane</keyword>
<keyword evidence="2" id="KW-1133">Transmembrane helix</keyword>
<keyword evidence="4" id="KW-1185">Reference proteome</keyword>
<sequence length="299" mass="30525">MSDAPQNKPAPKISMAKKPSSAAVNPSGGSDKPDRPAAVPIPRTIQLATAAVIGEIVFTLAHALAARGFTSQLLQLMKHANDTAKKPVKNFDAVKQLADYRTGLLVQGLVICVAMVILGLSLRRARGASGARWAILIVLVLTAQSNGPFAVFPISGYPGTLQVLRSLIGVSSIALIVCLLLPESMRYFRACKAATRPEGAPARSGLGALFGPRGAGASRGGALGARTATRGGGLGARGAARAKADAAGAAEAEAIRPSDGPRGRAKAKGRADADAVAKGAALARTRAKASKSRRTPETS</sequence>
<evidence type="ECO:0000256" key="2">
    <source>
        <dbReference type="SAM" id="Phobius"/>
    </source>
</evidence>
<evidence type="ECO:0000256" key="1">
    <source>
        <dbReference type="SAM" id="MobiDB-lite"/>
    </source>
</evidence>
<dbReference type="Proteomes" id="UP001164693">
    <property type="component" value="Chromosome"/>
</dbReference>
<dbReference type="EMBL" id="CP097463">
    <property type="protein sequence ID" value="WAX55412.1"/>
    <property type="molecule type" value="Genomic_DNA"/>
</dbReference>
<organism evidence="3 4">
    <name type="scientific">Jatrophihabitans cynanchi</name>
    <dbReference type="NCBI Taxonomy" id="2944128"/>
    <lineage>
        <taxon>Bacteria</taxon>
        <taxon>Bacillati</taxon>
        <taxon>Actinomycetota</taxon>
        <taxon>Actinomycetes</taxon>
        <taxon>Jatrophihabitantales</taxon>
        <taxon>Jatrophihabitantaceae</taxon>
        <taxon>Jatrophihabitans</taxon>
    </lineage>
</organism>
<evidence type="ECO:0000313" key="4">
    <source>
        <dbReference type="Proteomes" id="UP001164693"/>
    </source>
</evidence>
<reference evidence="3" key="1">
    <citation type="submission" date="2022-05" db="EMBL/GenBank/DDBJ databases">
        <title>Jatrophihabitans sp. SB3-54 whole genome sequence.</title>
        <authorList>
            <person name="Suh M.K."/>
            <person name="Eom M.K."/>
            <person name="Kim J.S."/>
            <person name="Kim H.S."/>
            <person name="Do H.E."/>
            <person name="Shin Y.K."/>
            <person name="Lee J.-S."/>
        </authorList>
    </citation>
    <scope>NUCLEOTIDE SEQUENCE</scope>
    <source>
        <strain evidence="3">SB3-54</strain>
    </source>
</reference>
<feature type="transmembrane region" description="Helical" evidence="2">
    <location>
        <begin position="104"/>
        <end position="122"/>
    </location>
</feature>
<evidence type="ECO:0000313" key="3">
    <source>
        <dbReference type="EMBL" id="WAX55412.1"/>
    </source>
</evidence>
<feature type="region of interest" description="Disordered" evidence="1">
    <location>
        <begin position="1"/>
        <end position="38"/>
    </location>
</feature>
<feature type="compositionally biased region" description="Basic and acidic residues" evidence="1">
    <location>
        <begin position="253"/>
        <end position="262"/>
    </location>
</feature>
<proteinExistence type="predicted"/>
<feature type="transmembrane region" description="Helical" evidence="2">
    <location>
        <begin position="134"/>
        <end position="157"/>
    </location>
</feature>
<name>A0ABY7JVS6_9ACTN</name>
<keyword evidence="2" id="KW-0812">Transmembrane</keyword>
<protein>
    <submittedName>
        <fullName evidence="3">Uncharacterized protein</fullName>
    </submittedName>
</protein>